<evidence type="ECO:0000259" key="1">
    <source>
        <dbReference type="Pfam" id="PF00930"/>
    </source>
</evidence>
<evidence type="ECO:0000313" key="3">
    <source>
        <dbReference type="RefSeq" id="XP_010777516.1"/>
    </source>
</evidence>
<dbReference type="OrthoDB" id="16520at2759"/>
<feature type="non-terminal residue" evidence="3">
    <location>
        <position position="1"/>
    </location>
</feature>
<dbReference type="InterPro" id="IPR002469">
    <property type="entry name" value="Peptidase_S9B_N"/>
</dbReference>
<dbReference type="KEGG" id="ncc:104952400"/>
<reference evidence="3" key="1">
    <citation type="submission" date="2025-08" db="UniProtKB">
        <authorList>
            <consortium name="RefSeq"/>
        </authorList>
    </citation>
    <scope>IDENTIFICATION</scope>
    <source>
        <tissue evidence="3">Muscle</tissue>
    </source>
</reference>
<dbReference type="GO" id="GO:0006508">
    <property type="term" value="P:proteolysis"/>
    <property type="evidence" value="ECO:0007669"/>
    <property type="project" value="InterPro"/>
</dbReference>
<dbReference type="InterPro" id="IPR050278">
    <property type="entry name" value="Serine_Prot_S9B/DPPIV"/>
</dbReference>
<dbReference type="GO" id="GO:0008239">
    <property type="term" value="F:dipeptidyl-peptidase activity"/>
    <property type="evidence" value="ECO:0007669"/>
    <property type="project" value="TreeGrafter"/>
</dbReference>
<dbReference type="Gene3D" id="2.140.10.30">
    <property type="entry name" value="Dipeptidylpeptidase IV, N-terminal domain"/>
    <property type="match status" value="1"/>
</dbReference>
<feature type="non-terminal residue" evidence="3">
    <location>
        <position position="96"/>
    </location>
</feature>
<gene>
    <name evidence="3" type="primary">LOC104952400</name>
</gene>
<dbReference type="RefSeq" id="XP_010777516.1">
    <property type="nucleotide sequence ID" value="XM_010779214.1"/>
</dbReference>
<proteinExistence type="predicted"/>
<name>A0A6I9NSS3_9TELE</name>
<dbReference type="SUPFAM" id="SSF82171">
    <property type="entry name" value="DPP6 N-terminal domain-like"/>
    <property type="match status" value="1"/>
</dbReference>
<dbReference type="AlphaFoldDB" id="A0A6I9NSS3"/>
<sequence length="96" mass="10886">IWVNEGSKLVYFQGTRDTPLEHHLYVVSYDSPGDVVRLTKPGFSHSCSVSQNFDYFVSHYSNVSTPPCVHVYKLSCSEGDPLHMVPEFWASMMESP</sequence>
<organism evidence="2 3">
    <name type="scientific">Notothenia coriiceps</name>
    <name type="common">black rockcod</name>
    <dbReference type="NCBI Taxonomy" id="8208"/>
    <lineage>
        <taxon>Eukaryota</taxon>
        <taxon>Metazoa</taxon>
        <taxon>Chordata</taxon>
        <taxon>Craniata</taxon>
        <taxon>Vertebrata</taxon>
        <taxon>Euteleostomi</taxon>
        <taxon>Actinopterygii</taxon>
        <taxon>Neopterygii</taxon>
        <taxon>Teleostei</taxon>
        <taxon>Neoteleostei</taxon>
        <taxon>Acanthomorphata</taxon>
        <taxon>Eupercaria</taxon>
        <taxon>Perciformes</taxon>
        <taxon>Notothenioidei</taxon>
        <taxon>Nototheniidae</taxon>
        <taxon>Notothenia</taxon>
    </lineage>
</organism>
<keyword evidence="2" id="KW-1185">Reference proteome</keyword>
<evidence type="ECO:0000313" key="2">
    <source>
        <dbReference type="Proteomes" id="UP000504611"/>
    </source>
</evidence>
<dbReference type="PANTHER" id="PTHR11731:SF193">
    <property type="entry name" value="DIPEPTIDYL PEPTIDASE 9"/>
    <property type="match status" value="1"/>
</dbReference>
<dbReference type="Pfam" id="PF00930">
    <property type="entry name" value="DPPIV_N"/>
    <property type="match status" value="1"/>
</dbReference>
<protein>
    <submittedName>
        <fullName evidence="3">Dipeptidyl peptidase 9-like</fullName>
    </submittedName>
</protein>
<dbReference type="Proteomes" id="UP000504611">
    <property type="component" value="Unplaced"/>
</dbReference>
<feature type="domain" description="Dipeptidylpeptidase IV N-terminal" evidence="1">
    <location>
        <begin position="2"/>
        <end position="67"/>
    </location>
</feature>
<dbReference type="PANTHER" id="PTHR11731">
    <property type="entry name" value="PROTEASE FAMILY S9B,C DIPEPTIDYL-PEPTIDASE IV-RELATED"/>
    <property type="match status" value="1"/>
</dbReference>
<dbReference type="GeneID" id="104952400"/>
<accession>A0A6I9NSS3</accession>